<dbReference type="EMBL" id="MT375015">
    <property type="protein sequence ID" value="QSE33977.1"/>
    <property type="molecule type" value="Genomic_DNA"/>
</dbReference>
<gene>
    <name evidence="4" type="primary">orf116</name>
</gene>
<geneLocation type="mitochondrion" evidence="4"/>
<evidence type="ECO:0000256" key="2">
    <source>
        <dbReference type="SAM" id="MobiDB-lite"/>
    </source>
</evidence>
<dbReference type="Gene3D" id="3.10.28.10">
    <property type="entry name" value="Homing endonucleases"/>
    <property type="match status" value="1"/>
</dbReference>
<keyword evidence="4" id="KW-0255">Endonuclease</keyword>
<evidence type="ECO:0000313" key="4">
    <source>
        <dbReference type="EMBL" id="QSE33977.1"/>
    </source>
</evidence>
<name>A0A896Z9L0_9AGAM</name>
<keyword evidence="4" id="KW-0496">Mitochondrion</keyword>
<evidence type="ECO:0000259" key="3">
    <source>
        <dbReference type="Pfam" id="PF03161"/>
    </source>
</evidence>
<dbReference type="Pfam" id="PF03161">
    <property type="entry name" value="LAGLIDADG_2"/>
    <property type="match status" value="1"/>
</dbReference>
<organism evidence="4">
    <name type="scientific">Coniophora olivacea</name>
    <dbReference type="NCBI Taxonomy" id="85977"/>
    <lineage>
        <taxon>Eukaryota</taxon>
        <taxon>Fungi</taxon>
        <taxon>Dikarya</taxon>
        <taxon>Basidiomycota</taxon>
        <taxon>Agaricomycotina</taxon>
        <taxon>Agaricomycetes</taxon>
        <taxon>Agaricomycetidae</taxon>
        <taxon>Boletales</taxon>
        <taxon>Coniophorineae</taxon>
        <taxon>Coniophoraceae</taxon>
        <taxon>Coniophora</taxon>
    </lineage>
</organism>
<feature type="domain" description="Homing endonuclease LAGLIDADG" evidence="3">
    <location>
        <begin position="38"/>
        <end position="116"/>
    </location>
</feature>
<dbReference type="AlphaFoldDB" id="A0A896Z9L0"/>
<dbReference type="InterPro" id="IPR027434">
    <property type="entry name" value="Homing_endonucl"/>
</dbReference>
<protein>
    <submittedName>
        <fullName evidence="4">LAGLIDADG endonuclease</fullName>
    </submittedName>
</protein>
<dbReference type="GO" id="GO:0004519">
    <property type="term" value="F:endonuclease activity"/>
    <property type="evidence" value="ECO:0007669"/>
    <property type="project" value="UniProtKB-KW"/>
</dbReference>
<sequence length="116" mass="13438">MLITTRKFTTKAESDKPKKPRKRTNSDNPLTLTDYLKQVLIGLTLGDVSLEKATSNSNVRVRFDQSTIHSGYLFFLYELFMLYTLSPTKSTFRKPDKRTGNIYNSLVFKTRMLPCF</sequence>
<accession>A0A896Z9L0</accession>
<keyword evidence="4" id="KW-0540">Nuclease</keyword>
<reference evidence="4" key="1">
    <citation type="journal article" date="2020" name="Comput. Struct. Biotechnol. J.">
        <title>The mitogenomes of two saprophytic Boletales species (Coniophora) reveals intron dynamics and accumulation of plasmid-derived and non-conserved genes.</title>
        <authorList>
            <person name="Wu P."/>
            <person name="Bao Z."/>
            <person name="Tu W."/>
            <person name="Li L."/>
            <person name="Xiong C."/>
            <person name="Jin X."/>
            <person name="Li P."/>
            <person name="Gui M."/>
            <person name="Huang W."/>
            <person name="Li Q."/>
        </authorList>
    </citation>
    <scope>NUCLEOTIDE SEQUENCE</scope>
</reference>
<evidence type="ECO:0000256" key="1">
    <source>
        <dbReference type="ARBA" id="ARBA00002670"/>
    </source>
</evidence>
<keyword evidence="4" id="KW-0378">Hydrolase</keyword>
<dbReference type="InterPro" id="IPR004860">
    <property type="entry name" value="LAGLIDADG_dom"/>
</dbReference>
<comment type="function">
    <text evidence="1">Mitochondrial DNA endonuclease involved in intron homing.</text>
</comment>
<dbReference type="SUPFAM" id="SSF55608">
    <property type="entry name" value="Homing endonucleases"/>
    <property type="match status" value="1"/>
</dbReference>
<feature type="region of interest" description="Disordered" evidence="2">
    <location>
        <begin position="1"/>
        <end position="30"/>
    </location>
</feature>
<proteinExistence type="predicted"/>